<proteinExistence type="predicted"/>
<evidence type="ECO:0000313" key="2">
    <source>
        <dbReference type="Proteomes" id="UP000321051"/>
    </source>
</evidence>
<dbReference type="AlphaFoldDB" id="A0A510YAF3"/>
<sequence length="60" mass="6762">MPLSVRQLLEDKGVPVKEEHLETLNNRWKEMHALRGNLESANLDEANISLTNTPGGDHIE</sequence>
<gene>
    <name evidence="1" type="ORF">MHA01_32440</name>
</gene>
<dbReference type="RefSeq" id="WP_094908630.1">
    <property type="nucleotide sequence ID" value="NZ_BJUN01000047.1"/>
</dbReference>
<dbReference type="Proteomes" id="UP000321051">
    <property type="component" value="Unassembled WGS sequence"/>
</dbReference>
<dbReference type="OrthoDB" id="6711169at2"/>
<reference evidence="1 2" key="1">
    <citation type="submission" date="2019-07" db="EMBL/GenBank/DDBJ databases">
        <title>Whole genome shotgun sequence of Marinococcus halophilus NBRC 102359.</title>
        <authorList>
            <person name="Hosoyama A."/>
            <person name="Uohara A."/>
            <person name="Ohji S."/>
            <person name="Ichikawa N."/>
        </authorList>
    </citation>
    <scope>NUCLEOTIDE SEQUENCE [LARGE SCALE GENOMIC DNA]</scope>
    <source>
        <strain evidence="1 2">NBRC 102359</strain>
    </source>
</reference>
<protein>
    <submittedName>
        <fullName evidence="1">Uncharacterized protein</fullName>
    </submittedName>
</protein>
<name>A0A510YAF3_MARHA</name>
<comment type="caution">
    <text evidence="1">The sequence shown here is derived from an EMBL/GenBank/DDBJ whole genome shotgun (WGS) entry which is preliminary data.</text>
</comment>
<accession>A0A510YAF3</accession>
<evidence type="ECO:0000313" key="1">
    <source>
        <dbReference type="EMBL" id="GEK60339.1"/>
    </source>
</evidence>
<keyword evidence="2" id="KW-1185">Reference proteome</keyword>
<dbReference type="EMBL" id="BJUN01000047">
    <property type="protein sequence ID" value="GEK60339.1"/>
    <property type="molecule type" value="Genomic_DNA"/>
</dbReference>
<organism evidence="1 2">
    <name type="scientific">Marinococcus halophilus</name>
    <dbReference type="NCBI Taxonomy" id="1371"/>
    <lineage>
        <taxon>Bacteria</taxon>
        <taxon>Bacillati</taxon>
        <taxon>Bacillota</taxon>
        <taxon>Bacilli</taxon>
        <taxon>Bacillales</taxon>
        <taxon>Bacillaceae</taxon>
        <taxon>Marinococcus</taxon>
    </lineage>
</organism>